<sequence>MRLFALAVLLLLNLPIWAHATESSTAPWSLYKTHGSVKIYSHKTTTDHIEVKAVAIVKAIPGALVALLHDAQRGPEWIANCRQVVIATKSTHERIIHVYYSAPWPVKDRDMVIDSVIHYDPQAQRLTISVQDVGDQYPPERNYVRMKHVRGKWQAIRLNDQQTQISYQGQGSAAGHIPLWLENKLLLRSTYETFLNMTAVIEEKVYQVPLPYLSVALLTN</sequence>
<reference evidence="4" key="1">
    <citation type="submission" date="2016-11" db="EMBL/GenBank/DDBJ databases">
        <authorList>
            <person name="Varghese N."/>
            <person name="Submissions S."/>
        </authorList>
    </citation>
    <scope>NUCLEOTIDE SEQUENCE [LARGE SCALE GENOMIC DNA]</scope>
    <source>
        <strain evidence="4">DSM 21264</strain>
    </source>
</reference>
<evidence type="ECO:0000313" key="3">
    <source>
        <dbReference type="EMBL" id="SHF14821.1"/>
    </source>
</evidence>
<gene>
    <name evidence="3" type="ORF">SAMN02745781_01532</name>
</gene>
<feature type="chain" id="PRO_5013177649" evidence="1">
    <location>
        <begin position="21"/>
        <end position="220"/>
    </location>
</feature>
<organism evidence="3 4">
    <name type="scientific">Vibrio gazogenes DSM 21264 = NBRC 103151</name>
    <dbReference type="NCBI Taxonomy" id="1123492"/>
    <lineage>
        <taxon>Bacteria</taxon>
        <taxon>Pseudomonadati</taxon>
        <taxon>Pseudomonadota</taxon>
        <taxon>Gammaproteobacteria</taxon>
        <taxon>Vibrionales</taxon>
        <taxon>Vibrionaceae</taxon>
        <taxon>Vibrio</taxon>
    </lineage>
</organism>
<keyword evidence="4" id="KW-1185">Reference proteome</keyword>
<proteinExistence type="predicted"/>
<dbReference type="Pfam" id="PF01852">
    <property type="entry name" value="START"/>
    <property type="match status" value="1"/>
</dbReference>
<dbReference type="SUPFAM" id="SSF55961">
    <property type="entry name" value="Bet v1-like"/>
    <property type="match status" value="1"/>
</dbReference>
<evidence type="ECO:0000313" key="4">
    <source>
        <dbReference type="Proteomes" id="UP000184159"/>
    </source>
</evidence>
<evidence type="ECO:0000256" key="1">
    <source>
        <dbReference type="SAM" id="SignalP"/>
    </source>
</evidence>
<dbReference type="InterPro" id="IPR023393">
    <property type="entry name" value="START-like_dom_sf"/>
</dbReference>
<protein>
    <submittedName>
        <fullName evidence="3">START domain-containing protein</fullName>
    </submittedName>
</protein>
<dbReference type="PANTHER" id="PTHR19308:SF14">
    <property type="entry name" value="START DOMAIN-CONTAINING PROTEIN"/>
    <property type="match status" value="1"/>
</dbReference>
<evidence type="ECO:0000259" key="2">
    <source>
        <dbReference type="Pfam" id="PF01852"/>
    </source>
</evidence>
<dbReference type="RefSeq" id="WP_072957596.1">
    <property type="nucleotide sequence ID" value="NZ_FQUH01000006.1"/>
</dbReference>
<feature type="domain" description="START" evidence="2">
    <location>
        <begin position="26"/>
        <end position="191"/>
    </location>
</feature>
<dbReference type="PANTHER" id="PTHR19308">
    <property type="entry name" value="PHOSPHATIDYLCHOLINE TRANSFER PROTEIN"/>
    <property type="match status" value="1"/>
</dbReference>
<feature type="signal peptide" evidence="1">
    <location>
        <begin position="1"/>
        <end position="20"/>
    </location>
</feature>
<dbReference type="PIRSF" id="PIRSF039033">
    <property type="entry name" value="START_dom"/>
    <property type="match status" value="1"/>
</dbReference>
<keyword evidence="1" id="KW-0732">Signal</keyword>
<name>A0A1M4Z9W1_VIBGA</name>
<accession>A0A1M4Z9W1</accession>
<dbReference type="Gene3D" id="3.30.530.20">
    <property type="match status" value="1"/>
</dbReference>
<dbReference type="InterPro" id="IPR002913">
    <property type="entry name" value="START_lipid-bd_dom"/>
</dbReference>
<dbReference type="InterPro" id="IPR028347">
    <property type="entry name" value="START_dom_prot"/>
</dbReference>
<dbReference type="Proteomes" id="UP000184159">
    <property type="component" value="Unassembled WGS sequence"/>
</dbReference>
<dbReference type="GO" id="GO:0008289">
    <property type="term" value="F:lipid binding"/>
    <property type="evidence" value="ECO:0007669"/>
    <property type="project" value="InterPro"/>
</dbReference>
<dbReference type="EMBL" id="FQUH01000006">
    <property type="protein sequence ID" value="SHF14821.1"/>
    <property type="molecule type" value="Genomic_DNA"/>
</dbReference>
<dbReference type="GO" id="GO:0005737">
    <property type="term" value="C:cytoplasm"/>
    <property type="evidence" value="ECO:0007669"/>
    <property type="project" value="UniProtKB-ARBA"/>
</dbReference>
<dbReference type="AlphaFoldDB" id="A0A1M4Z9W1"/>
<dbReference type="InterPro" id="IPR051213">
    <property type="entry name" value="START_lipid_transfer"/>
</dbReference>